<evidence type="ECO:0000313" key="2">
    <source>
        <dbReference type="EMBL" id="KAJ9576563.1"/>
    </source>
</evidence>
<reference evidence="2" key="2">
    <citation type="submission" date="2023-05" db="EMBL/GenBank/DDBJ databases">
        <authorList>
            <person name="Fouks B."/>
        </authorList>
    </citation>
    <scope>NUCLEOTIDE SEQUENCE</scope>
    <source>
        <strain evidence="2">Stay&amp;Tobe</strain>
        <tissue evidence="2">Testes</tissue>
    </source>
</reference>
<comment type="caution">
    <text evidence="2">The sequence shown here is derived from an EMBL/GenBank/DDBJ whole genome shotgun (WGS) entry which is preliminary data.</text>
</comment>
<dbReference type="GO" id="GO:0090263">
    <property type="term" value="P:positive regulation of canonical Wnt signaling pathway"/>
    <property type="evidence" value="ECO:0007669"/>
    <property type="project" value="TreeGrafter"/>
</dbReference>
<dbReference type="GO" id="GO:0000209">
    <property type="term" value="P:protein polyubiquitination"/>
    <property type="evidence" value="ECO:0007669"/>
    <property type="project" value="TreeGrafter"/>
</dbReference>
<gene>
    <name evidence="2" type="ORF">L9F63_025542</name>
</gene>
<accession>A0AAD7ZAQ1</accession>
<feature type="compositionally biased region" description="Polar residues" evidence="1">
    <location>
        <begin position="216"/>
        <end position="245"/>
    </location>
</feature>
<dbReference type="EMBL" id="JASPKZ010009674">
    <property type="protein sequence ID" value="KAJ9576563.1"/>
    <property type="molecule type" value="Genomic_DNA"/>
</dbReference>
<dbReference type="PANTHER" id="PTHR46276">
    <property type="entry name" value="E3 UBIQUITIN-PROTEIN LIGASE UBR5"/>
    <property type="match status" value="1"/>
</dbReference>
<evidence type="ECO:0000256" key="1">
    <source>
        <dbReference type="SAM" id="MobiDB-lite"/>
    </source>
</evidence>
<feature type="region of interest" description="Disordered" evidence="1">
    <location>
        <begin position="212"/>
        <end position="255"/>
    </location>
</feature>
<sequence>FTVVLEYHLKPTWDWLLTVMDSTEAQLRFGASLTHSSDPTHPGHPLHQTAGLGLGVGGGGSGTSGNSSGAGGTRSSGHRAVSSNSTATTTSTRIVGFATGVRLQHLNIAADPQSARRDFLSYCLSLMRAHNAEHLDSLPILDVSALKHIAYVFDALIYYMRSGTENTESDVIRDGIQMDGWNDQDENDNDEGEDELNQSQHSVAMEIDSMDDQDAVNHSTSGINASTSGQNQGRKNPFLQRSDSTLCLGCPPPDPFDTPMSEALPLADQPHLLQPNARREELFGMPKQPITVPPSGPSPAGTYNPLEVLPTRLGLSMRTADNANTTPCMTATNSTHLGPVPNASSGVVEGRHGPAVSTTVPTTESTSSKSQSQPGPSRPTEESNVNKEQLPFHRTSFDGFDHLFREMDENAMKMNDANSEVNVNSGPVVPTSEEAETSLSEENRKLMEQNRAPIIVSPRKVAAGLVNFINCTADADPSGTSSTATQSAAATAPVKSVIVRAGPGPATSNVLVVPTTDPRQHGEGHGVDNVSGNHEISAHVTVETSRAHDQPRTHPTIGSIVSELGGFPVKRPSFAVKWKKLRNAQQRDLTLAKVERERTQLIVQTMKELNTQYNNFHRRASTSQPPLAVNRVKVTFKDEPGEGSGVARSFYTAIAEALLANEKLPNLEAAQVGA</sequence>
<proteinExistence type="predicted"/>
<feature type="compositionally biased region" description="Gly residues" evidence="1">
    <location>
        <begin position="52"/>
        <end position="74"/>
    </location>
</feature>
<reference evidence="2" key="1">
    <citation type="journal article" date="2023" name="IScience">
        <title>Live-bearing cockroach genome reveals convergent evolutionary mechanisms linked to viviparity in insects and beyond.</title>
        <authorList>
            <person name="Fouks B."/>
            <person name="Harrison M.C."/>
            <person name="Mikhailova A.A."/>
            <person name="Marchal E."/>
            <person name="English S."/>
            <person name="Carruthers M."/>
            <person name="Jennings E.C."/>
            <person name="Chiamaka E.L."/>
            <person name="Frigard R.A."/>
            <person name="Pippel M."/>
            <person name="Attardo G.M."/>
            <person name="Benoit J.B."/>
            <person name="Bornberg-Bauer E."/>
            <person name="Tobe S.S."/>
        </authorList>
    </citation>
    <scope>NUCLEOTIDE SEQUENCE</scope>
    <source>
        <strain evidence="2">Stay&amp;Tobe</strain>
    </source>
</reference>
<feature type="compositionally biased region" description="Low complexity" evidence="1">
    <location>
        <begin position="357"/>
        <end position="375"/>
    </location>
</feature>
<dbReference type="Proteomes" id="UP001233999">
    <property type="component" value="Unassembled WGS sequence"/>
</dbReference>
<feature type="compositionally biased region" description="Acidic residues" evidence="1">
    <location>
        <begin position="182"/>
        <end position="196"/>
    </location>
</feature>
<feature type="region of interest" description="Disordered" evidence="1">
    <location>
        <begin position="331"/>
        <end position="393"/>
    </location>
</feature>
<keyword evidence="3" id="KW-1185">Reference proteome</keyword>
<protein>
    <submittedName>
        <fullName evidence="2">Uncharacterized protein</fullName>
    </submittedName>
</protein>
<feature type="non-terminal residue" evidence="2">
    <location>
        <position position="1"/>
    </location>
</feature>
<feature type="region of interest" description="Disordered" evidence="1">
    <location>
        <begin position="178"/>
        <end position="198"/>
    </location>
</feature>
<dbReference type="PANTHER" id="PTHR46276:SF1">
    <property type="entry name" value="E3 UBIQUITIN-PROTEIN LIGASE UBR5"/>
    <property type="match status" value="1"/>
</dbReference>
<dbReference type="GO" id="GO:0005737">
    <property type="term" value="C:cytoplasm"/>
    <property type="evidence" value="ECO:0007669"/>
    <property type="project" value="TreeGrafter"/>
</dbReference>
<name>A0AAD7ZAQ1_DIPPU</name>
<dbReference type="GO" id="GO:0034450">
    <property type="term" value="F:ubiquitin-ubiquitin ligase activity"/>
    <property type="evidence" value="ECO:0007669"/>
    <property type="project" value="TreeGrafter"/>
</dbReference>
<evidence type="ECO:0000313" key="3">
    <source>
        <dbReference type="Proteomes" id="UP001233999"/>
    </source>
</evidence>
<organism evidence="2 3">
    <name type="scientific">Diploptera punctata</name>
    <name type="common">Pacific beetle cockroach</name>
    <dbReference type="NCBI Taxonomy" id="6984"/>
    <lineage>
        <taxon>Eukaryota</taxon>
        <taxon>Metazoa</taxon>
        <taxon>Ecdysozoa</taxon>
        <taxon>Arthropoda</taxon>
        <taxon>Hexapoda</taxon>
        <taxon>Insecta</taxon>
        <taxon>Pterygota</taxon>
        <taxon>Neoptera</taxon>
        <taxon>Polyneoptera</taxon>
        <taxon>Dictyoptera</taxon>
        <taxon>Blattodea</taxon>
        <taxon>Blaberoidea</taxon>
        <taxon>Blaberidae</taxon>
        <taxon>Diplopterinae</taxon>
        <taxon>Diploptera</taxon>
    </lineage>
</organism>
<dbReference type="GO" id="GO:0005634">
    <property type="term" value="C:nucleus"/>
    <property type="evidence" value="ECO:0007669"/>
    <property type="project" value="TreeGrafter"/>
</dbReference>
<feature type="region of interest" description="Disordered" evidence="1">
    <location>
        <begin position="33"/>
        <end position="87"/>
    </location>
</feature>
<feature type="non-terminal residue" evidence="2">
    <location>
        <position position="674"/>
    </location>
</feature>
<dbReference type="AlphaFoldDB" id="A0AAD7ZAQ1"/>